<keyword evidence="1" id="KW-0175">Coiled coil</keyword>
<evidence type="ECO:0000256" key="2">
    <source>
        <dbReference type="SAM" id="MobiDB-lite"/>
    </source>
</evidence>
<protein>
    <submittedName>
        <fullName evidence="3">Uncharacterized protein</fullName>
    </submittedName>
</protein>
<dbReference type="PANTHER" id="PTHR35099">
    <property type="entry name" value="OS02G0182700 PROTEIN"/>
    <property type="match status" value="1"/>
</dbReference>
<dbReference type="EMBL" id="JACGWJ010000017">
    <property type="protein sequence ID" value="KAL0354850.1"/>
    <property type="molecule type" value="Genomic_DNA"/>
</dbReference>
<gene>
    <name evidence="3" type="ORF">Sradi_3931900</name>
</gene>
<dbReference type="AlphaFoldDB" id="A0AAW2PI78"/>
<evidence type="ECO:0000313" key="3">
    <source>
        <dbReference type="EMBL" id="KAL0354850.1"/>
    </source>
</evidence>
<organism evidence="3">
    <name type="scientific">Sesamum radiatum</name>
    <name type="common">Black benniseed</name>
    <dbReference type="NCBI Taxonomy" id="300843"/>
    <lineage>
        <taxon>Eukaryota</taxon>
        <taxon>Viridiplantae</taxon>
        <taxon>Streptophyta</taxon>
        <taxon>Embryophyta</taxon>
        <taxon>Tracheophyta</taxon>
        <taxon>Spermatophyta</taxon>
        <taxon>Magnoliopsida</taxon>
        <taxon>eudicotyledons</taxon>
        <taxon>Gunneridae</taxon>
        <taxon>Pentapetalae</taxon>
        <taxon>asterids</taxon>
        <taxon>lamiids</taxon>
        <taxon>Lamiales</taxon>
        <taxon>Pedaliaceae</taxon>
        <taxon>Sesamum</taxon>
    </lineage>
</organism>
<comment type="caution">
    <text evidence="3">The sequence shown here is derived from an EMBL/GenBank/DDBJ whole genome shotgun (WGS) entry which is preliminary data.</text>
</comment>
<feature type="region of interest" description="Disordered" evidence="2">
    <location>
        <begin position="50"/>
        <end position="130"/>
    </location>
</feature>
<name>A0AAW2PI78_SESRA</name>
<dbReference type="PANTHER" id="PTHR35099:SF2">
    <property type="entry name" value="OS02G0182700 PROTEIN"/>
    <property type="match status" value="1"/>
</dbReference>
<reference evidence="3" key="1">
    <citation type="submission" date="2020-06" db="EMBL/GenBank/DDBJ databases">
        <authorList>
            <person name="Li T."/>
            <person name="Hu X."/>
            <person name="Zhang T."/>
            <person name="Song X."/>
            <person name="Zhang H."/>
            <person name="Dai N."/>
            <person name="Sheng W."/>
            <person name="Hou X."/>
            <person name="Wei L."/>
        </authorList>
    </citation>
    <scope>NUCLEOTIDE SEQUENCE</scope>
    <source>
        <strain evidence="3">G02</strain>
        <tissue evidence="3">Leaf</tissue>
    </source>
</reference>
<accession>A0AAW2PI78</accession>
<sequence>MGGADEEWVKAAMTDDMMVVELLVRLHHAPRRQRPLKPVAAALPLEWSVRQRRSKSVSVNNHPKKPAHRASPTTPLSWSGATSFSGGSAGAGGVGSEESSRLIPLKLSNTARSKVNADNDKTTSKRSKKKKTLVELKDEESWLLKERIDLKRRMAALRMNLERQRATNENLKRMKLWYAVARYFRTLDFHALASEFADYALRALIELQPHLNRESTSAAEESTSGQPQQDLTTVVMPPVVSINDGSLQPSTSNACPDENADAASDTKFILPDLNIPFDEPSPDVVCRVS</sequence>
<evidence type="ECO:0000256" key="1">
    <source>
        <dbReference type="SAM" id="Coils"/>
    </source>
</evidence>
<reference evidence="3" key="2">
    <citation type="journal article" date="2024" name="Plant">
        <title>Genomic evolution and insights into agronomic trait innovations of Sesamum species.</title>
        <authorList>
            <person name="Miao H."/>
            <person name="Wang L."/>
            <person name="Qu L."/>
            <person name="Liu H."/>
            <person name="Sun Y."/>
            <person name="Le M."/>
            <person name="Wang Q."/>
            <person name="Wei S."/>
            <person name="Zheng Y."/>
            <person name="Lin W."/>
            <person name="Duan Y."/>
            <person name="Cao H."/>
            <person name="Xiong S."/>
            <person name="Wang X."/>
            <person name="Wei L."/>
            <person name="Li C."/>
            <person name="Ma Q."/>
            <person name="Ju M."/>
            <person name="Zhao R."/>
            <person name="Li G."/>
            <person name="Mu C."/>
            <person name="Tian Q."/>
            <person name="Mei H."/>
            <person name="Zhang T."/>
            <person name="Gao T."/>
            <person name="Zhang H."/>
        </authorList>
    </citation>
    <scope>NUCLEOTIDE SEQUENCE</scope>
    <source>
        <strain evidence="3">G02</strain>
    </source>
</reference>
<feature type="coiled-coil region" evidence="1">
    <location>
        <begin position="147"/>
        <end position="174"/>
    </location>
</feature>
<proteinExistence type="predicted"/>